<keyword evidence="1" id="KW-0378">Hydrolase</keyword>
<dbReference type="Pfam" id="PF07228">
    <property type="entry name" value="SpoIIE"/>
    <property type="match status" value="1"/>
</dbReference>
<feature type="domain" description="CBS" evidence="3">
    <location>
        <begin position="25"/>
        <end position="86"/>
    </location>
</feature>
<name>A0A4S4B2Y9_9RHOO</name>
<dbReference type="AlphaFoldDB" id="A0A4S4B2Y9"/>
<dbReference type="InterPro" id="IPR000644">
    <property type="entry name" value="CBS_dom"/>
</dbReference>
<dbReference type="SUPFAM" id="SSF54631">
    <property type="entry name" value="CBS-domain pair"/>
    <property type="match status" value="1"/>
</dbReference>
<dbReference type="RefSeq" id="WP_136346314.1">
    <property type="nucleotide sequence ID" value="NZ_SSOC01000001.1"/>
</dbReference>
<dbReference type="InterPro" id="IPR046342">
    <property type="entry name" value="CBS_dom_sf"/>
</dbReference>
<reference evidence="4 5" key="1">
    <citation type="submission" date="2019-04" db="EMBL/GenBank/DDBJ databases">
        <title>Azoarcus nasutitermitis sp. nov. isolated from termite nest.</title>
        <authorList>
            <person name="Lin S.-Y."/>
            <person name="Hameed A."/>
            <person name="Hsu Y.-H."/>
            <person name="Young C.-C."/>
        </authorList>
    </citation>
    <scope>NUCLEOTIDE SEQUENCE [LARGE SCALE GENOMIC DNA]</scope>
    <source>
        <strain evidence="4 5">CC-YHH838</strain>
    </source>
</reference>
<dbReference type="PROSITE" id="PS51371">
    <property type="entry name" value="CBS"/>
    <property type="match status" value="1"/>
</dbReference>
<sequence length="419" mass="47017">MSHQPNPAPLSIQPSRPAREIIRRSTRELLIPVPPITPAVTNEEVFRLFEDQDQLISLPVVEDGRPIGLINRHIFMESLARPFHREIYLRKSCIAFMDKRPLLIDEDTSIEELSFRVLADGSKVLADGFVVVRDGFYRGLGLAQDMLAALAHLQAEKNRLVMESIDYGSIIQRSLSRAAREGMREHLPDHFLIWEPRDVVSGDFYHFQHFGDGFLLVLFDCTGHGVPGAFMTLIMSAFLRGALDAERCRDPGALIGEINRKVKIAMGQFDEQTDPNAESHSDDGMDAAFCWFEPATRRLVYAGAHMPLMLALPGADEIVTLDGDRHGVGYATTALEQTWQNHEMTLPPDSSVYLFTDGVFDQLGGDKRIAFGKRRVRACLTEHRERPMPEQRQALLAALSAYQGDEPRKDDVSAIGLRV</sequence>
<dbReference type="InterPro" id="IPR036457">
    <property type="entry name" value="PPM-type-like_dom_sf"/>
</dbReference>
<dbReference type="PANTHER" id="PTHR43156:SF9">
    <property type="entry name" value="HAMP DOMAIN-CONTAINING PROTEIN"/>
    <property type="match status" value="1"/>
</dbReference>
<evidence type="ECO:0000313" key="5">
    <source>
        <dbReference type="Proteomes" id="UP000308430"/>
    </source>
</evidence>
<dbReference type="InterPro" id="IPR001932">
    <property type="entry name" value="PPM-type_phosphatase-like_dom"/>
</dbReference>
<dbReference type="Pfam" id="PF00571">
    <property type="entry name" value="CBS"/>
    <property type="match status" value="1"/>
</dbReference>
<comment type="caution">
    <text evidence="4">The sequence shown here is derived from an EMBL/GenBank/DDBJ whole genome shotgun (WGS) entry which is preliminary data.</text>
</comment>
<evidence type="ECO:0000313" key="4">
    <source>
        <dbReference type="EMBL" id="THF66905.1"/>
    </source>
</evidence>
<evidence type="ECO:0000256" key="2">
    <source>
        <dbReference type="PROSITE-ProRule" id="PRU00703"/>
    </source>
</evidence>
<dbReference type="GO" id="GO:0016791">
    <property type="term" value="F:phosphatase activity"/>
    <property type="evidence" value="ECO:0007669"/>
    <property type="project" value="TreeGrafter"/>
</dbReference>
<keyword evidence="2" id="KW-0129">CBS domain</keyword>
<proteinExistence type="predicted"/>
<dbReference type="Gene3D" id="3.60.40.10">
    <property type="entry name" value="PPM-type phosphatase domain"/>
    <property type="match status" value="1"/>
</dbReference>
<organism evidence="4 5">
    <name type="scientific">Pseudothauera nasutitermitis</name>
    <dbReference type="NCBI Taxonomy" id="2565930"/>
    <lineage>
        <taxon>Bacteria</taxon>
        <taxon>Pseudomonadati</taxon>
        <taxon>Pseudomonadota</taxon>
        <taxon>Betaproteobacteria</taxon>
        <taxon>Rhodocyclales</taxon>
        <taxon>Zoogloeaceae</taxon>
        <taxon>Pseudothauera</taxon>
    </lineage>
</organism>
<accession>A0A4S4B2Y9</accession>
<dbReference type="EMBL" id="SSOC01000001">
    <property type="protein sequence ID" value="THF66905.1"/>
    <property type="molecule type" value="Genomic_DNA"/>
</dbReference>
<protein>
    <submittedName>
        <fullName evidence="4">CBS domain-containing protein</fullName>
    </submittedName>
</protein>
<dbReference type="OrthoDB" id="5496380at2"/>
<dbReference type="PANTHER" id="PTHR43156">
    <property type="entry name" value="STAGE II SPORULATION PROTEIN E-RELATED"/>
    <property type="match status" value="1"/>
</dbReference>
<dbReference type="InterPro" id="IPR052016">
    <property type="entry name" value="Bact_Sigma-Reg"/>
</dbReference>
<dbReference type="Proteomes" id="UP000308430">
    <property type="component" value="Unassembled WGS sequence"/>
</dbReference>
<dbReference type="CDD" id="cd04598">
    <property type="entry name" value="CBS_pair_GGDEF_EAL"/>
    <property type="match status" value="1"/>
</dbReference>
<dbReference type="SMART" id="SM00331">
    <property type="entry name" value="PP2C_SIG"/>
    <property type="match status" value="1"/>
</dbReference>
<evidence type="ECO:0000256" key="1">
    <source>
        <dbReference type="ARBA" id="ARBA00022801"/>
    </source>
</evidence>
<keyword evidence="5" id="KW-1185">Reference proteome</keyword>
<gene>
    <name evidence="4" type="ORF">E6C76_00470</name>
</gene>
<evidence type="ECO:0000259" key="3">
    <source>
        <dbReference type="PROSITE" id="PS51371"/>
    </source>
</evidence>